<gene>
    <name evidence="2" type="ORF">Clacol_004391</name>
</gene>
<organism evidence="2 3">
    <name type="scientific">Clathrus columnatus</name>
    <dbReference type="NCBI Taxonomy" id="1419009"/>
    <lineage>
        <taxon>Eukaryota</taxon>
        <taxon>Fungi</taxon>
        <taxon>Dikarya</taxon>
        <taxon>Basidiomycota</taxon>
        <taxon>Agaricomycotina</taxon>
        <taxon>Agaricomycetes</taxon>
        <taxon>Phallomycetidae</taxon>
        <taxon>Phallales</taxon>
        <taxon>Clathraceae</taxon>
        <taxon>Clathrus</taxon>
    </lineage>
</organism>
<feature type="transmembrane region" description="Helical" evidence="1">
    <location>
        <begin position="51"/>
        <end position="72"/>
    </location>
</feature>
<reference evidence="2" key="1">
    <citation type="submission" date="2021-10" db="EMBL/GenBank/DDBJ databases">
        <title>De novo Genome Assembly of Clathrus columnatus (Basidiomycota, Fungi) Using Illumina and Nanopore Sequence Data.</title>
        <authorList>
            <person name="Ogiso-Tanaka E."/>
            <person name="Itagaki H."/>
            <person name="Hosoya T."/>
            <person name="Hosaka K."/>
        </authorList>
    </citation>
    <scope>NUCLEOTIDE SEQUENCE</scope>
    <source>
        <strain evidence="2">MO-923</strain>
    </source>
</reference>
<name>A0AAV5AE07_9AGAM</name>
<keyword evidence="1" id="KW-0812">Transmembrane</keyword>
<comment type="caution">
    <text evidence="2">The sequence shown here is derived from an EMBL/GenBank/DDBJ whole genome shotgun (WGS) entry which is preliminary data.</text>
</comment>
<proteinExistence type="predicted"/>
<accession>A0AAV5AE07</accession>
<evidence type="ECO:0000256" key="1">
    <source>
        <dbReference type="SAM" id="Phobius"/>
    </source>
</evidence>
<sequence>MISEELAQSVSQGTIQVEIYIAASVSPVFLSHFTPNPKEMTMLQTSLCDDLGFVGSAMAILSLIGIQGLISVRTFALYRGYRPMTIALSASFLAALISNIYAFQHILALVSNVAVIFTDVLAFLAVIRQIWGLWREKRRLGLHSDEDVVTLLLQQVTQVIIEFIPPISVVGIDFSAFQNAYEPPYYICTYEWSMYLRLLTSQAISDTYLRIHFGTPSTEHKITF</sequence>
<dbReference type="EMBL" id="BPWL01000005">
    <property type="protein sequence ID" value="GJJ10165.1"/>
    <property type="molecule type" value="Genomic_DNA"/>
</dbReference>
<protein>
    <submittedName>
        <fullName evidence="2">Uncharacterized protein</fullName>
    </submittedName>
</protein>
<keyword evidence="3" id="KW-1185">Reference proteome</keyword>
<evidence type="ECO:0000313" key="2">
    <source>
        <dbReference type="EMBL" id="GJJ10165.1"/>
    </source>
</evidence>
<dbReference type="Proteomes" id="UP001050691">
    <property type="component" value="Unassembled WGS sequence"/>
</dbReference>
<keyword evidence="1" id="KW-1133">Transmembrane helix</keyword>
<keyword evidence="1" id="KW-0472">Membrane</keyword>
<dbReference type="AlphaFoldDB" id="A0AAV5AE07"/>
<feature type="transmembrane region" description="Helical" evidence="1">
    <location>
        <begin position="84"/>
        <end position="103"/>
    </location>
</feature>
<feature type="transmembrane region" description="Helical" evidence="1">
    <location>
        <begin position="109"/>
        <end position="131"/>
    </location>
</feature>
<evidence type="ECO:0000313" key="3">
    <source>
        <dbReference type="Proteomes" id="UP001050691"/>
    </source>
</evidence>